<comment type="function">
    <text evidence="8">Catalyzes the transfer of the enolpyruvyl moiety of phosphoenolpyruvate (PEP) to the 5-hydroxyl of shikimate-3-phosphate (S3P) to produce enolpyruvyl shikimate-3-phosphate and inorganic phosphate.</text>
</comment>
<dbReference type="InterPro" id="IPR001986">
    <property type="entry name" value="Enolpyruvate_Tfrase_dom"/>
</dbReference>
<dbReference type="RefSeq" id="WP_210510007.1">
    <property type="nucleotide sequence ID" value="NZ_JAFIDN010000001.1"/>
</dbReference>
<feature type="active site" description="Proton acceptor" evidence="8">
    <location>
        <position position="313"/>
    </location>
</feature>
<comment type="subcellular location">
    <subcellularLocation>
        <location evidence="8">Cytoplasm</location>
    </subcellularLocation>
</comment>
<keyword evidence="5 8" id="KW-0808">Transferase</keyword>
<dbReference type="PIRSF" id="PIRSF000505">
    <property type="entry name" value="EPSPS"/>
    <property type="match status" value="1"/>
</dbReference>
<dbReference type="GO" id="GO:0009073">
    <property type="term" value="P:aromatic amino acid family biosynthetic process"/>
    <property type="evidence" value="ECO:0007669"/>
    <property type="project" value="UniProtKB-KW"/>
</dbReference>
<feature type="binding site" evidence="8">
    <location>
        <position position="21"/>
    </location>
    <ligand>
        <name>phosphoenolpyruvate</name>
        <dbReference type="ChEBI" id="CHEBI:58702"/>
    </ligand>
</feature>
<dbReference type="PROSITE" id="PS00104">
    <property type="entry name" value="EPSP_SYNTHASE_1"/>
    <property type="match status" value="1"/>
</dbReference>
<evidence type="ECO:0000313" key="10">
    <source>
        <dbReference type="EMBL" id="MBP3191467.1"/>
    </source>
</evidence>
<dbReference type="UniPathway" id="UPA00053">
    <property type="reaction ID" value="UER00089"/>
</dbReference>
<keyword evidence="4 8" id="KW-0028">Amino-acid biosynthesis</keyword>
<comment type="pathway">
    <text evidence="1 8">Metabolic intermediate biosynthesis; chorismate biosynthesis; chorismate from D-erythrose 4-phosphate and phosphoenolpyruvate: step 6/7.</text>
</comment>
<comment type="subunit">
    <text evidence="8">Monomer.</text>
</comment>
<dbReference type="Pfam" id="PF00275">
    <property type="entry name" value="EPSP_synthase"/>
    <property type="match status" value="1"/>
</dbReference>
<comment type="similarity">
    <text evidence="2 8">Belongs to the EPSP synthase family.</text>
</comment>
<feature type="binding site" evidence="8">
    <location>
        <position position="388"/>
    </location>
    <ligand>
        <name>phosphoenolpyruvate</name>
        <dbReference type="ChEBI" id="CHEBI:58702"/>
    </ligand>
</feature>
<reference evidence="10" key="1">
    <citation type="submission" date="2021-02" db="EMBL/GenBank/DDBJ databases">
        <title>Natronogracilivirga saccharolytica gen. nov. sp. nov. a new anaerobic, haloalkiliphilic carbohydrate-fermenting bacterium from soda lake and proposing of Cyclonatronumiaceae fam. nov. in the phylum Balneolaeota.</title>
        <authorList>
            <person name="Zhilina T.N."/>
            <person name="Sorokin D.Y."/>
            <person name="Zavarzina D.G."/>
            <person name="Toshchakov S.V."/>
            <person name="Kublanov I.V."/>
        </authorList>
    </citation>
    <scope>NUCLEOTIDE SEQUENCE</scope>
    <source>
        <strain evidence="10">Z-1702</strain>
    </source>
</reference>
<accession>A0A8J7RHU1</accession>
<dbReference type="InterPro" id="IPR013792">
    <property type="entry name" value="RNA3'P_cycl/enolpyr_Trfase_a/b"/>
</dbReference>
<dbReference type="FunFam" id="3.65.10.10:FF:000005">
    <property type="entry name" value="3-phosphoshikimate 1-carboxyvinyltransferase"/>
    <property type="match status" value="1"/>
</dbReference>
<dbReference type="Gene3D" id="3.65.10.10">
    <property type="entry name" value="Enolpyruvate transferase domain"/>
    <property type="match status" value="2"/>
</dbReference>
<feature type="binding site" evidence="8">
    <location>
        <position position="166"/>
    </location>
    <ligand>
        <name>3-phosphoshikimate</name>
        <dbReference type="ChEBI" id="CHEBI:145989"/>
    </ligand>
</feature>
<feature type="binding site" evidence="8">
    <location>
        <position position="93"/>
    </location>
    <ligand>
        <name>phosphoenolpyruvate</name>
        <dbReference type="ChEBI" id="CHEBI:58702"/>
    </ligand>
</feature>
<feature type="binding site" evidence="8">
    <location>
        <position position="26"/>
    </location>
    <ligand>
        <name>3-phosphoshikimate</name>
        <dbReference type="ChEBI" id="CHEBI:145989"/>
    </ligand>
</feature>
<evidence type="ECO:0000256" key="7">
    <source>
        <dbReference type="ARBA" id="ARBA00044633"/>
    </source>
</evidence>
<keyword evidence="3 8" id="KW-0963">Cytoplasm</keyword>
<feature type="binding site" evidence="8">
    <location>
        <position position="121"/>
    </location>
    <ligand>
        <name>phosphoenolpyruvate</name>
        <dbReference type="ChEBI" id="CHEBI:58702"/>
    </ligand>
</feature>
<dbReference type="GO" id="GO:0003866">
    <property type="term" value="F:3-phosphoshikimate 1-carboxyvinyltransferase activity"/>
    <property type="evidence" value="ECO:0007669"/>
    <property type="project" value="UniProtKB-UniRule"/>
</dbReference>
<evidence type="ECO:0000313" key="11">
    <source>
        <dbReference type="Proteomes" id="UP000673975"/>
    </source>
</evidence>
<dbReference type="PANTHER" id="PTHR21090">
    <property type="entry name" value="AROM/DEHYDROQUINATE SYNTHASE"/>
    <property type="match status" value="1"/>
</dbReference>
<evidence type="ECO:0000256" key="6">
    <source>
        <dbReference type="ARBA" id="ARBA00023141"/>
    </source>
</evidence>
<dbReference type="EC" id="2.5.1.19" evidence="8"/>
<evidence type="ECO:0000256" key="8">
    <source>
        <dbReference type="HAMAP-Rule" id="MF_00210"/>
    </source>
</evidence>
<gene>
    <name evidence="8 10" type="primary">aroA</name>
    <name evidence="10" type="ORF">NATSA_02205</name>
</gene>
<dbReference type="InterPro" id="IPR006264">
    <property type="entry name" value="EPSP_synthase"/>
</dbReference>
<keyword evidence="11" id="KW-1185">Reference proteome</keyword>
<feature type="binding site" evidence="8">
    <location>
        <position position="313"/>
    </location>
    <ligand>
        <name>3-phosphoshikimate</name>
        <dbReference type="ChEBI" id="CHEBI:145989"/>
    </ligand>
</feature>
<dbReference type="NCBIfam" id="TIGR01356">
    <property type="entry name" value="aroA"/>
    <property type="match status" value="1"/>
</dbReference>
<comment type="caution">
    <text evidence="10">The sequence shown here is derived from an EMBL/GenBank/DDBJ whole genome shotgun (WGS) entry which is preliminary data.</text>
</comment>
<organism evidence="10 11">
    <name type="scientific">Natronogracilivirga saccharolytica</name>
    <dbReference type="NCBI Taxonomy" id="2812953"/>
    <lineage>
        <taxon>Bacteria</taxon>
        <taxon>Pseudomonadati</taxon>
        <taxon>Balneolota</taxon>
        <taxon>Balneolia</taxon>
        <taxon>Balneolales</taxon>
        <taxon>Cyclonatronaceae</taxon>
        <taxon>Natronogracilivirga</taxon>
    </lineage>
</organism>
<feature type="binding site" evidence="8">
    <location>
        <position position="168"/>
    </location>
    <ligand>
        <name>phosphoenolpyruvate</name>
        <dbReference type="ChEBI" id="CHEBI:58702"/>
    </ligand>
</feature>
<dbReference type="InterPro" id="IPR036968">
    <property type="entry name" value="Enolpyruvate_Tfrase_sf"/>
</dbReference>
<evidence type="ECO:0000259" key="9">
    <source>
        <dbReference type="Pfam" id="PF00275"/>
    </source>
</evidence>
<dbReference type="EMBL" id="JAFIDN010000001">
    <property type="protein sequence ID" value="MBP3191467.1"/>
    <property type="molecule type" value="Genomic_DNA"/>
</dbReference>
<feature type="domain" description="Enolpyruvate transferase" evidence="9">
    <location>
        <begin position="8"/>
        <end position="423"/>
    </location>
</feature>
<dbReference type="PANTHER" id="PTHR21090:SF5">
    <property type="entry name" value="PENTAFUNCTIONAL AROM POLYPEPTIDE"/>
    <property type="match status" value="1"/>
</dbReference>
<feature type="binding site" evidence="8">
    <location>
        <position position="344"/>
    </location>
    <ligand>
        <name>phosphoenolpyruvate</name>
        <dbReference type="ChEBI" id="CHEBI:58702"/>
    </ligand>
</feature>
<feature type="binding site" evidence="8">
    <location>
        <position position="168"/>
    </location>
    <ligand>
        <name>3-phosphoshikimate</name>
        <dbReference type="ChEBI" id="CHEBI:145989"/>
    </ligand>
</feature>
<keyword evidence="6 8" id="KW-0057">Aromatic amino acid biosynthesis</keyword>
<feature type="binding site" evidence="8">
    <location>
        <position position="22"/>
    </location>
    <ligand>
        <name>3-phosphoshikimate</name>
        <dbReference type="ChEBI" id="CHEBI:145989"/>
    </ligand>
</feature>
<dbReference type="GO" id="GO:0008652">
    <property type="term" value="P:amino acid biosynthetic process"/>
    <property type="evidence" value="ECO:0007669"/>
    <property type="project" value="UniProtKB-KW"/>
</dbReference>
<dbReference type="InterPro" id="IPR023193">
    <property type="entry name" value="EPSP_synthase_CS"/>
</dbReference>
<dbReference type="HAMAP" id="MF_00210">
    <property type="entry name" value="EPSP_synth"/>
    <property type="match status" value="1"/>
</dbReference>
<comment type="catalytic activity">
    <reaction evidence="7">
        <text>3-phosphoshikimate + phosphoenolpyruvate = 5-O-(1-carboxyvinyl)-3-phosphoshikimate + phosphate</text>
        <dbReference type="Rhea" id="RHEA:21256"/>
        <dbReference type="ChEBI" id="CHEBI:43474"/>
        <dbReference type="ChEBI" id="CHEBI:57701"/>
        <dbReference type="ChEBI" id="CHEBI:58702"/>
        <dbReference type="ChEBI" id="CHEBI:145989"/>
        <dbReference type="EC" id="2.5.1.19"/>
    </reaction>
    <physiologicalReaction direction="left-to-right" evidence="7">
        <dbReference type="Rhea" id="RHEA:21257"/>
    </physiologicalReaction>
</comment>
<dbReference type="AlphaFoldDB" id="A0A8J7RHU1"/>
<feature type="binding site" evidence="8">
    <location>
        <position position="21"/>
    </location>
    <ligand>
        <name>3-phosphoshikimate</name>
        <dbReference type="ChEBI" id="CHEBI:145989"/>
    </ligand>
</feature>
<evidence type="ECO:0000256" key="1">
    <source>
        <dbReference type="ARBA" id="ARBA00004811"/>
    </source>
</evidence>
<evidence type="ECO:0000256" key="2">
    <source>
        <dbReference type="ARBA" id="ARBA00009948"/>
    </source>
</evidence>
<name>A0A8J7RHU1_9BACT</name>
<feature type="binding site" evidence="8">
    <location>
        <position position="340"/>
    </location>
    <ligand>
        <name>3-phosphoshikimate</name>
        <dbReference type="ChEBI" id="CHEBI:145989"/>
    </ligand>
</feature>
<dbReference type="GO" id="GO:0009423">
    <property type="term" value="P:chorismate biosynthetic process"/>
    <property type="evidence" value="ECO:0007669"/>
    <property type="project" value="UniProtKB-UniRule"/>
</dbReference>
<evidence type="ECO:0000256" key="5">
    <source>
        <dbReference type="ARBA" id="ARBA00022679"/>
    </source>
</evidence>
<evidence type="ECO:0000256" key="3">
    <source>
        <dbReference type="ARBA" id="ARBA00022490"/>
    </source>
</evidence>
<sequence>MNKSILPAAKLQGHISVPADKSIAQRAALFSLLAEGRSEIKNFPPAQDPQTALQCIRLLGAEVIQEGSDVVITGPGRWNMKVPGQEIDCGNSGTVMRLLSGILAGAGIPATLTGDESLSSRPMMRIIEPLMQMGAEITSSEGGYPPLRIERNRELASVDFTLPVPSAQLKSCVLLAGLFGSNPTTVTETLPSRNHTETMLQLPVKQQGNKKIITVSRDHAVRPMKLHIPGDFSSAAFWLVAGSVLNDSEIRLSGTGINPTRSGALKVLERMGADISVTGERTSAGEPVADIVVRSARLKATSIQAEEVPDVIDELPVLSVAMACADGVSHIRGAGELRVKESDRLAAMEKMLHQSGVQIRTYEDGLTISGKPDARLLPGRYLSFHDHRIAMAAAILALKADGVSEIADAEAAAVSYTEFWDHLDILSYR</sequence>
<dbReference type="CDD" id="cd01556">
    <property type="entry name" value="EPSP_synthase"/>
    <property type="match status" value="1"/>
</dbReference>
<comment type="caution">
    <text evidence="8">Lacks conserved residue(s) required for the propagation of feature annotation.</text>
</comment>
<dbReference type="Proteomes" id="UP000673975">
    <property type="component" value="Unassembled WGS sequence"/>
</dbReference>
<evidence type="ECO:0000256" key="4">
    <source>
        <dbReference type="ARBA" id="ARBA00022605"/>
    </source>
</evidence>
<dbReference type="GO" id="GO:0005737">
    <property type="term" value="C:cytoplasm"/>
    <property type="evidence" value="ECO:0007669"/>
    <property type="project" value="UniProtKB-SubCell"/>
</dbReference>
<dbReference type="SUPFAM" id="SSF55205">
    <property type="entry name" value="EPT/RTPC-like"/>
    <property type="match status" value="1"/>
</dbReference>
<proteinExistence type="inferred from homology"/>
<protein>
    <recommendedName>
        <fullName evidence="8">3-phosphoshikimate 1-carboxyvinyltransferase</fullName>
        <ecNumber evidence="8">2.5.1.19</ecNumber>
    </recommendedName>
    <alternativeName>
        <fullName evidence="8">5-enolpyruvylshikimate-3-phosphate synthase</fullName>
        <shortName evidence="8">EPSP synthase</shortName>
        <shortName evidence="8">EPSPS</shortName>
    </alternativeName>
</protein>